<keyword evidence="1" id="KW-0812">Transmembrane</keyword>
<accession>A0AAN3A9I2</accession>
<dbReference type="EMBL" id="AAXF02000046">
    <property type="protein sequence ID" value="EDO12434.1"/>
    <property type="molecule type" value="Genomic_DNA"/>
</dbReference>
<evidence type="ECO:0000256" key="1">
    <source>
        <dbReference type="SAM" id="Phobius"/>
    </source>
</evidence>
<dbReference type="AlphaFoldDB" id="A0AAN3A9I2"/>
<proteinExistence type="predicted"/>
<organism evidence="2 3">
    <name type="scientific">Bacteroides ovatus (strain ATCC 8483 / DSM 1896 / JCM 5824 / BCRC 10623 / CCUG 4943 / NCTC 11153)</name>
    <dbReference type="NCBI Taxonomy" id="411476"/>
    <lineage>
        <taxon>Bacteria</taxon>
        <taxon>Pseudomonadati</taxon>
        <taxon>Bacteroidota</taxon>
        <taxon>Bacteroidia</taxon>
        <taxon>Bacteroidales</taxon>
        <taxon>Bacteroidaceae</taxon>
        <taxon>Bacteroides</taxon>
    </lineage>
</organism>
<keyword evidence="1" id="KW-1133">Transmembrane helix</keyword>
<evidence type="ECO:0000313" key="2">
    <source>
        <dbReference type="EMBL" id="EDO12434.1"/>
    </source>
</evidence>
<reference evidence="2 3" key="1">
    <citation type="submission" date="2007-03" db="EMBL/GenBank/DDBJ databases">
        <authorList>
            <person name="Fulton L."/>
            <person name="Clifton S."/>
            <person name="Fulton B."/>
            <person name="Xu J."/>
            <person name="Minx P."/>
            <person name="Pepin K.H."/>
            <person name="Johnson M."/>
            <person name="Thiruvilangam P."/>
            <person name="Bhonagiri V."/>
            <person name="Nash W.E."/>
            <person name="Mardis E.R."/>
            <person name="Wilson R.K."/>
        </authorList>
    </citation>
    <scope>NUCLEOTIDE SEQUENCE [LARGE SCALE GENOMIC DNA]</scope>
    <source>
        <strain evidence="3">ATCC 8483 / DSM 1896 / JCM 5824 / BCRC 10623 / CCUG 4943 / NCTC 11153</strain>
    </source>
</reference>
<protein>
    <submittedName>
        <fullName evidence="2">Uncharacterized protein</fullName>
    </submittedName>
</protein>
<name>A0AAN3A9I2_BACO1</name>
<gene>
    <name evidence="2" type="ORF">BACOVA_01933</name>
</gene>
<evidence type="ECO:0000313" key="3">
    <source>
        <dbReference type="Proteomes" id="UP000005475"/>
    </source>
</evidence>
<keyword evidence="1" id="KW-0472">Membrane</keyword>
<sequence length="36" mass="4297">MSYLPVQIYNIPILILFIALIHIIGKYIKIYFILFV</sequence>
<feature type="transmembrane region" description="Helical" evidence="1">
    <location>
        <begin position="6"/>
        <end position="25"/>
    </location>
</feature>
<dbReference type="Proteomes" id="UP000005475">
    <property type="component" value="Unassembled WGS sequence"/>
</dbReference>
<comment type="caution">
    <text evidence="2">The sequence shown here is derived from an EMBL/GenBank/DDBJ whole genome shotgun (WGS) entry which is preliminary data.</text>
</comment>
<reference evidence="3" key="2">
    <citation type="submission" date="2007-04" db="EMBL/GenBank/DDBJ databases">
        <title>Draft genome sequence of Bacteroides ovatus (ATCC 8483).</title>
        <authorList>
            <person name="Sudarsanam P."/>
            <person name="Ley R."/>
            <person name="Guruge J."/>
            <person name="Turnbaugh P.J."/>
            <person name="Mahowald M."/>
            <person name="Liep D."/>
            <person name="Gordon J."/>
        </authorList>
    </citation>
    <scope>NUCLEOTIDE SEQUENCE [LARGE SCALE GENOMIC DNA]</scope>
    <source>
        <strain evidence="3">ATCC 8483 / DSM 1896 / JCM 5824 / BCRC 10623 / CCUG 4943 / NCTC 11153</strain>
    </source>
</reference>